<keyword evidence="6 8" id="KW-1133">Transmembrane helix</keyword>
<keyword evidence="7 8" id="KW-0472">Membrane</keyword>
<keyword evidence="2" id="KW-0813">Transport</keyword>
<evidence type="ECO:0000256" key="7">
    <source>
        <dbReference type="ARBA" id="ARBA00023136"/>
    </source>
</evidence>
<evidence type="ECO:0000259" key="10">
    <source>
        <dbReference type="PROSITE" id="PS50929"/>
    </source>
</evidence>
<accession>A0A9Q6PT25</accession>
<evidence type="ECO:0000256" key="5">
    <source>
        <dbReference type="ARBA" id="ARBA00022840"/>
    </source>
</evidence>
<evidence type="ECO:0000259" key="9">
    <source>
        <dbReference type="PROSITE" id="PS50893"/>
    </source>
</evidence>
<feature type="transmembrane region" description="Helical" evidence="8">
    <location>
        <begin position="275"/>
        <end position="299"/>
    </location>
</feature>
<dbReference type="PROSITE" id="PS50893">
    <property type="entry name" value="ABC_TRANSPORTER_2"/>
    <property type="match status" value="1"/>
</dbReference>
<dbReference type="Pfam" id="PF00005">
    <property type="entry name" value="ABC_tran"/>
    <property type="match status" value="1"/>
</dbReference>
<name>A0A9Q6PT25_PISSA</name>
<dbReference type="PROSITE" id="PS00211">
    <property type="entry name" value="ABC_TRANSPORTER_1"/>
    <property type="match status" value="1"/>
</dbReference>
<dbReference type="InterPro" id="IPR017871">
    <property type="entry name" value="ABC_transporter-like_CS"/>
</dbReference>
<reference evidence="11 12" key="1">
    <citation type="submission" date="2019-04" db="EMBL/GenBank/DDBJ databases">
        <title>Complete genome sequencing of Piscirickettsia salmonis strain Psal-009.</title>
        <authorList>
            <person name="Schober I."/>
            <person name="Bunk B."/>
            <person name="Sproer C."/>
            <person name="Carril G.P."/>
            <person name="Riedel T."/>
            <person name="Flores-Herrera P.A."/>
            <person name="Nourdin-Galindo G."/>
            <person name="Marshall S.H."/>
            <person name="Overmann J."/>
        </authorList>
    </citation>
    <scope>NUCLEOTIDE SEQUENCE [LARGE SCALE GENOMIC DNA]</scope>
    <source>
        <strain evidence="11 12">Psal-009</strain>
    </source>
</reference>
<evidence type="ECO:0000313" key="12">
    <source>
        <dbReference type="Proteomes" id="UP000422232"/>
    </source>
</evidence>
<protein>
    <submittedName>
        <fullName evidence="11">Vitamin B12 transport ATP-binding protein BacA</fullName>
    </submittedName>
</protein>
<dbReference type="PROSITE" id="PS50929">
    <property type="entry name" value="ABC_TM1F"/>
    <property type="match status" value="1"/>
</dbReference>
<dbReference type="InterPro" id="IPR027417">
    <property type="entry name" value="P-loop_NTPase"/>
</dbReference>
<evidence type="ECO:0000256" key="1">
    <source>
        <dbReference type="ARBA" id="ARBA00004651"/>
    </source>
</evidence>
<dbReference type="GO" id="GO:0005886">
    <property type="term" value="C:plasma membrane"/>
    <property type="evidence" value="ECO:0007669"/>
    <property type="project" value="UniProtKB-SubCell"/>
</dbReference>
<feature type="transmembrane region" description="Helical" evidence="8">
    <location>
        <begin position="143"/>
        <end position="170"/>
    </location>
</feature>
<dbReference type="CDD" id="cd03223">
    <property type="entry name" value="ABCD_peroxisomal_ALDP"/>
    <property type="match status" value="1"/>
</dbReference>
<dbReference type="Proteomes" id="UP000422232">
    <property type="component" value="Chromosome"/>
</dbReference>
<feature type="domain" description="ABC transmembrane type-1" evidence="10">
    <location>
        <begin position="33"/>
        <end position="334"/>
    </location>
</feature>
<keyword evidence="3 8" id="KW-0812">Transmembrane</keyword>
<dbReference type="InterPro" id="IPR050835">
    <property type="entry name" value="ABC_transporter_sub-D"/>
</dbReference>
<gene>
    <name evidence="11" type="primary">bacA</name>
    <name evidence="11" type="ORF">Psal009_02479</name>
</gene>
<dbReference type="GO" id="GO:0005524">
    <property type="term" value="F:ATP binding"/>
    <property type="evidence" value="ECO:0007669"/>
    <property type="project" value="UniProtKB-KW"/>
</dbReference>
<dbReference type="GO" id="GO:0016887">
    <property type="term" value="F:ATP hydrolysis activity"/>
    <property type="evidence" value="ECO:0007669"/>
    <property type="project" value="InterPro"/>
</dbReference>
<dbReference type="AlphaFoldDB" id="A0A9Q6PT25"/>
<keyword evidence="5 11" id="KW-0067">ATP-binding</keyword>
<feature type="transmembrane region" description="Helical" evidence="8">
    <location>
        <begin position="29"/>
        <end position="53"/>
    </location>
</feature>
<evidence type="ECO:0000256" key="2">
    <source>
        <dbReference type="ARBA" id="ARBA00022448"/>
    </source>
</evidence>
<dbReference type="Pfam" id="PF06472">
    <property type="entry name" value="ABC_membrane_2"/>
    <property type="match status" value="1"/>
</dbReference>
<dbReference type="PANTHER" id="PTHR11384">
    <property type="entry name" value="ATP-BINDING CASSETTE, SUB-FAMILY D MEMBER"/>
    <property type="match status" value="1"/>
</dbReference>
<evidence type="ECO:0000256" key="4">
    <source>
        <dbReference type="ARBA" id="ARBA00022741"/>
    </source>
</evidence>
<dbReference type="Gene3D" id="3.40.50.300">
    <property type="entry name" value="P-loop containing nucleotide triphosphate hydrolases"/>
    <property type="match status" value="1"/>
</dbReference>
<feature type="domain" description="ABC transporter" evidence="9">
    <location>
        <begin position="372"/>
        <end position="569"/>
    </location>
</feature>
<dbReference type="RefSeq" id="WP_230383279.1">
    <property type="nucleotide sequence ID" value="NZ_CP038893.1"/>
</dbReference>
<dbReference type="GO" id="GO:0140359">
    <property type="term" value="F:ABC-type transporter activity"/>
    <property type="evidence" value="ECO:0007669"/>
    <property type="project" value="InterPro"/>
</dbReference>
<dbReference type="SMART" id="SM00382">
    <property type="entry name" value="AAA"/>
    <property type="match status" value="1"/>
</dbReference>
<dbReference type="InterPro" id="IPR036640">
    <property type="entry name" value="ABC1_TM_sf"/>
</dbReference>
<evidence type="ECO:0000256" key="8">
    <source>
        <dbReference type="SAM" id="Phobius"/>
    </source>
</evidence>
<dbReference type="Gene3D" id="1.20.1560.10">
    <property type="entry name" value="ABC transporter type 1, transmembrane domain"/>
    <property type="match status" value="1"/>
</dbReference>
<dbReference type="InterPro" id="IPR003593">
    <property type="entry name" value="AAA+_ATPase"/>
</dbReference>
<organism evidence="11 12">
    <name type="scientific">Piscirickettsia salmonis</name>
    <dbReference type="NCBI Taxonomy" id="1238"/>
    <lineage>
        <taxon>Bacteria</taxon>
        <taxon>Pseudomonadati</taxon>
        <taxon>Pseudomonadota</taxon>
        <taxon>Gammaproteobacteria</taxon>
        <taxon>Thiotrichales</taxon>
        <taxon>Piscirickettsiaceae</taxon>
        <taxon>Piscirickettsia</taxon>
    </lineage>
</organism>
<keyword evidence="12" id="KW-1185">Reference proteome</keyword>
<proteinExistence type="predicted"/>
<comment type="subcellular location">
    <subcellularLocation>
        <location evidence="1">Cell membrane</location>
        <topology evidence="1">Multi-pass membrane protein</topology>
    </subcellularLocation>
</comment>
<dbReference type="InterPro" id="IPR003439">
    <property type="entry name" value="ABC_transporter-like_ATP-bd"/>
</dbReference>
<evidence type="ECO:0000256" key="6">
    <source>
        <dbReference type="ARBA" id="ARBA00022989"/>
    </source>
</evidence>
<keyword evidence="4" id="KW-0547">Nucleotide-binding</keyword>
<dbReference type="PANTHER" id="PTHR11384:SF59">
    <property type="entry name" value="LYSOSOMAL COBALAMIN TRANSPORTER ABCD4"/>
    <property type="match status" value="1"/>
</dbReference>
<dbReference type="EMBL" id="CP038908">
    <property type="protein sequence ID" value="QGO06564.1"/>
    <property type="molecule type" value="Genomic_DNA"/>
</dbReference>
<evidence type="ECO:0000256" key="3">
    <source>
        <dbReference type="ARBA" id="ARBA00022692"/>
    </source>
</evidence>
<sequence length="569" mass="65038">MSKKEHIENPVTTWQLVKLYWQSDQKKTAYFYLITLLVLTLFLVAMSVAITYWYKHFWNAIQDYNKSLVFELVFVFVGIAAIFVITAVYKFYVQARFGVRWREWLTCHVIDIWLQGQSYYYIENFDEYTDNPDQRIQEDVNQFVALTTSLFLGVVDAVVTLFSFIALLWILSGPLVFNLGSLGPISVPGYLVWIALIYSLIGTYLTHKIGKNLISLNFRQQKKEADFRFNAVRIRSNAENIALYQAEEQEKAGIFKSFAKVIEITLQVINREKKLLYFTAGFNQISIIIPLLAALPMYFAKFIQIGGIQQISSAFSQVENSLSFFVNSYTSIAQWRAVVLRLTTFMNKMQVVEHKYADVKKLERAEHAAPTVMTNDLTVYTQTGHRLLTDLNVVFKPGEDYLIKGPSGVGKSTFIKALAGIWPFASGGVKLPAGKKIMYLPQRSYFPLGSLREVLLYPGNIAVDDRQLCSLLDEVGLPRLKGGLDEIKNWSEILSLGEQQKVAFIRVILAAPDWVFLDESTSSLDRDNERKLYRLLKEKLPSCSIVSVAHRESVADYHDEEVVFKPNPE</sequence>
<feature type="transmembrane region" description="Helical" evidence="8">
    <location>
        <begin position="73"/>
        <end position="92"/>
    </location>
</feature>
<dbReference type="SUPFAM" id="SSF90123">
    <property type="entry name" value="ABC transporter transmembrane region"/>
    <property type="match status" value="1"/>
</dbReference>
<evidence type="ECO:0000313" key="11">
    <source>
        <dbReference type="EMBL" id="QGO06564.1"/>
    </source>
</evidence>
<dbReference type="InterPro" id="IPR011527">
    <property type="entry name" value="ABC1_TM_dom"/>
</dbReference>
<dbReference type="SUPFAM" id="SSF52540">
    <property type="entry name" value="P-loop containing nucleoside triphosphate hydrolases"/>
    <property type="match status" value="1"/>
</dbReference>
<feature type="transmembrane region" description="Helical" evidence="8">
    <location>
        <begin position="190"/>
        <end position="207"/>
    </location>
</feature>